<dbReference type="InterPro" id="IPR006944">
    <property type="entry name" value="Phage/GTA_portal"/>
</dbReference>
<dbReference type="EMBL" id="PHAH01000018">
    <property type="protein sequence ID" value="PKM88407.1"/>
    <property type="molecule type" value="Genomic_DNA"/>
</dbReference>
<dbReference type="Pfam" id="PF04860">
    <property type="entry name" value="Phage_portal"/>
    <property type="match status" value="1"/>
</dbReference>
<organism evidence="1 2">
    <name type="scientific">Candidatus Falkowbacteria bacterium HGW-Falkowbacteria-2</name>
    <dbReference type="NCBI Taxonomy" id="2013769"/>
    <lineage>
        <taxon>Bacteria</taxon>
        <taxon>Candidatus Falkowiibacteriota</taxon>
    </lineage>
</organism>
<dbReference type="Proteomes" id="UP000233325">
    <property type="component" value="Unassembled WGS sequence"/>
</dbReference>
<gene>
    <name evidence="1" type="ORF">CVU83_01705</name>
</gene>
<evidence type="ECO:0008006" key="3">
    <source>
        <dbReference type="Google" id="ProtNLM"/>
    </source>
</evidence>
<accession>A0A2N2E129</accession>
<dbReference type="AlphaFoldDB" id="A0A2N2E129"/>
<reference evidence="1 2" key="1">
    <citation type="journal article" date="2017" name="ISME J.">
        <title>Potential for microbial H2 and metal transformations associated with novel bacteria and archaea in deep terrestrial subsurface sediments.</title>
        <authorList>
            <person name="Hernsdorf A.W."/>
            <person name="Amano Y."/>
            <person name="Miyakawa K."/>
            <person name="Ise K."/>
            <person name="Suzuki Y."/>
            <person name="Anantharaman K."/>
            <person name="Probst A."/>
            <person name="Burstein D."/>
            <person name="Thomas B.C."/>
            <person name="Banfield J.F."/>
        </authorList>
    </citation>
    <scope>NUCLEOTIDE SEQUENCE [LARGE SCALE GENOMIC DNA]</scope>
    <source>
        <strain evidence="1">HGW-Falkowbacteria-2</strain>
    </source>
</reference>
<name>A0A2N2E129_9BACT</name>
<evidence type="ECO:0000313" key="2">
    <source>
        <dbReference type="Proteomes" id="UP000233325"/>
    </source>
</evidence>
<proteinExistence type="predicted"/>
<sequence length="479" mass="53808">MHFNLRKWFQGINNAAKAFEILNSGSSFSQGLYGEIRQPLGGVSLMGIKLSPDSLFTVFRNHGDVFACVRELKENTGSQGYLWVNKKDSNKEPDINQIKLAEAALNFGHTFRALKNKIIQFQQISGSAFLLILRSSNTNSRVLGFDVIDSRTLSAVTDQYGTVFKWIQRVKGVSQTYEPGEILNFKQHDDPNSPVFGLSPLEPIIWETRTDLSAMISNYAFFSNDATPGAQYILEEGLSDEQQNKVIEDIQRQLSGPENRNKSIAVAGVKEIKSLQISPKDMEFNLLRKFTTEKVCAAFGVPKAILNYTDGVNYSNGENQTQKFWEGTISPLQDLLAEFINNEILPVLGIDGIKIEFNTKTFDDQQWNEASSRADVEHGIITINEAREKRGANTFDPKTYGEFVDKPLIWNGMGVKPLDDIGIDTNPDGTPNILSEDQATKEIDRINRMANRVNRNPGKAEKKFDIQAKDFIEELFKEA</sequence>
<protein>
    <recommendedName>
        <fullName evidence="3">Phage portal protein</fullName>
    </recommendedName>
</protein>
<comment type="caution">
    <text evidence="1">The sequence shown here is derived from an EMBL/GenBank/DDBJ whole genome shotgun (WGS) entry which is preliminary data.</text>
</comment>
<evidence type="ECO:0000313" key="1">
    <source>
        <dbReference type="EMBL" id="PKM88407.1"/>
    </source>
</evidence>